<evidence type="ECO:0000313" key="2">
    <source>
        <dbReference type="Proteomes" id="UP000254875"/>
    </source>
</evidence>
<dbReference type="RefSeq" id="WP_115103169.1">
    <property type="nucleotide sequence ID" value="NZ_QHKS01000012.1"/>
</dbReference>
<dbReference type="PANTHER" id="PTHR39441">
    <property type="entry name" value="DUF2252 DOMAIN-CONTAINING PROTEIN"/>
    <property type="match status" value="1"/>
</dbReference>
<sequence length="412" mass="46106">MATRSGVKAAYRPTPARGRPAALIALRNLKMARSAHAYVRGNTTRFYEWLDSLESHTLPEGPPIWICGDCHVGNLGPIASTRGHVEIQIRDLDQTVVGNPVHDLIRLGLSLATAARGSDLSGVIVATMMEQMMEGYERAFGNAREDADGTIESPECARVMMRQAWKRTWKNLARERIENTKPTIPLGKIFWPLSSEEKRAVKQLFADEAVARLATLLRSRDEGASVEVLDAAYWVKGCSSLGRLRVAVLLDIGRDSSSGNDLCLMDIKEAIQAAAPRYPAVKMPRDNGERIVEGARHLAPFLGERMRASRFLDRSVVLRELLPQDLKVEINQLTRDEAMKVARFLALVVGRAHARQMDASTCASWRLELQRNRSKTLDAPSWLWTSIVELVGRHERGYLEHCRRYAMDSATR</sequence>
<reference evidence="2" key="1">
    <citation type="submission" date="2018-05" db="EMBL/GenBank/DDBJ databases">
        <authorList>
            <person name="Feng T."/>
        </authorList>
    </citation>
    <scope>NUCLEOTIDE SEQUENCE [LARGE SCALE GENOMIC DNA]</scope>
    <source>
        <strain evidence="2">S27</strain>
    </source>
</reference>
<proteinExistence type="predicted"/>
<gene>
    <name evidence="1" type="ORF">DLM46_19760</name>
</gene>
<name>A0A370N6B6_9BURK</name>
<dbReference type="Proteomes" id="UP000254875">
    <property type="component" value="Unassembled WGS sequence"/>
</dbReference>
<dbReference type="OrthoDB" id="1491115at2"/>
<dbReference type="InterPro" id="IPR018721">
    <property type="entry name" value="DUF2252"/>
</dbReference>
<dbReference type="EMBL" id="QHKS01000012">
    <property type="protein sequence ID" value="RDK01167.1"/>
    <property type="molecule type" value="Genomic_DNA"/>
</dbReference>
<dbReference type="AlphaFoldDB" id="A0A370N6B6"/>
<dbReference type="Pfam" id="PF10009">
    <property type="entry name" value="DUF2252"/>
    <property type="match status" value="1"/>
</dbReference>
<keyword evidence="2" id="KW-1185">Reference proteome</keyword>
<protein>
    <submittedName>
        <fullName evidence="1">DUF2252 domain-containing protein</fullName>
    </submittedName>
</protein>
<dbReference type="InterPro" id="IPR011009">
    <property type="entry name" value="Kinase-like_dom_sf"/>
</dbReference>
<organism evidence="1 2">
    <name type="scientific">Paraburkholderia lacunae</name>
    <dbReference type="NCBI Taxonomy" id="2211104"/>
    <lineage>
        <taxon>Bacteria</taxon>
        <taxon>Pseudomonadati</taxon>
        <taxon>Pseudomonadota</taxon>
        <taxon>Betaproteobacteria</taxon>
        <taxon>Burkholderiales</taxon>
        <taxon>Burkholderiaceae</taxon>
        <taxon>Paraburkholderia</taxon>
    </lineage>
</organism>
<dbReference type="PANTHER" id="PTHR39441:SF1">
    <property type="entry name" value="DUF2252 DOMAIN-CONTAINING PROTEIN"/>
    <property type="match status" value="1"/>
</dbReference>
<dbReference type="SUPFAM" id="SSF56112">
    <property type="entry name" value="Protein kinase-like (PK-like)"/>
    <property type="match status" value="1"/>
</dbReference>
<accession>A0A370N6B6</accession>
<comment type="caution">
    <text evidence="1">The sequence shown here is derived from an EMBL/GenBank/DDBJ whole genome shotgun (WGS) entry which is preliminary data.</text>
</comment>
<evidence type="ECO:0000313" key="1">
    <source>
        <dbReference type="EMBL" id="RDK01167.1"/>
    </source>
</evidence>